<gene>
    <name evidence="5" type="ORF">FCM35_KLT03501</name>
</gene>
<dbReference type="EMBL" id="SWLB01000012">
    <property type="protein sequence ID" value="KAF3332095.1"/>
    <property type="molecule type" value="Genomic_DNA"/>
</dbReference>
<dbReference type="GO" id="GO:0048046">
    <property type="term" value="C:apoplast"/>
    <property type="evidence" value="ECO:0007669"/>
    <property type="project" value="UniProtKB-SubCell"/>
</dbReference>
<dbReference type="InterPro" id="IPR044859">
    <property type="entry name" value="Allene_oxi_cyc_Dirigent"/>
</dbReference>
<dbReference type="Gene3D" id="2.40.480.10">
    <property type="entry name" value="Allene oxide cyclase-like"/>
    <property type="match status" value="1"/>
</dbReference>
<dbReference type="Proteomes" id="UP000623129">
    <property type="component" value="Unassembled WGS sequence"/>
</dbReference>
<evidence type="ECO:0000256" key="2">
    <source>
        <dbReference type="ARBA" id="ARBA00011738"/>
    </source>
</evidence>
<sequence length="166" mass="17768">MAFQGTALFLFLLVLVNSVEIQGDKTTHLHFYFHEIYAGPNATAVGAVNPPRNDSAFGAIGVVDDMLKEGPDPSSKLIGRAQGLTTVASMEKDSGILTMLNLVFTDGPYKGSTLAIFGRAVLGTVMERAIIGGTGEFRMARGYTLSKQVPSPQGLLILEYDAYISH</sequence>
<name>A0A833QT38_9POAL</name>
<evidence type="ECO:0000256" key="3">
    <source>
        <dbReference type="ARBA" id="ARBA00022525"/>
    </source>
</evidence>
<comment type="subcellular location">
    <subcellularLocation>
        <location evidence="4">Secreted</location>
        <location evidence="4">Extracellular space</location>
        <location evidence="4">Apoplast</location>
    </subcellularLocation>
</comment>
<comment type="caution">
    <text evidence="5">The sequence shown here is derived from an EMBL/GenBank/DDBJ whole genome shotgun (WGS) entry which is preliminary data.</text>
</comment>
<comment type="function">
    <text evidence="4">Dirigent proteins impart stereoselectivity on the phenoxy radical-coupling reaction, yielding optically active lignans from two molecules of coniferyl alcohol in the biosynthesis of lignans, flavonolignans, and alkaloids and thus plays a central role in plant secondary metabolism.</text>
</comment>
<organism evidence="5 6">
    <name type="scientific">Carex littledalei</name>
    <dbReference type="NCBI Taxonomy" id="544730"/>
    <lineage>
        <taxon>Eukaryota</taxon>
        <taxon>Viridiplantae</taxon>
        <taxon>Streptophyta</taxon>
        <taxon>Embryophyta</taxon>
        <taxon>Tracheophyta</taxon>
        <taxon>Spermatophyta</taxon>
        <taxon>Magnoliopsida</taxon>
        <taxon>Liliopsida</taxon>
        <taxon>Poales</taxon>
        <taxon>Cyperaceae</taxon>
        <taxon>Cyperoideae</taxon>
        <taxon>Cariceae</taxon>
        <taxon>Carex</taxon>
        <taxon>Carex subgen. Euthyceras</taxon>
    </lineage>
</organism>
<evidence type="ECO:0000313" key="5">
    <source>
        <dbReference type="EMBL" id="KAF3332095.1"/>
    </source>
</evidence>
<evidence type="ECO:0000313" key="6">
    <source>
        <dbReference type="Proteomes" id="UP000623129"/>
    </source>
</evidence>
<dbReference type="OrthoDB" id="1928589at2759"/>
<accession>A0A833QT38</accession>
<proteinExistence type="inferred from homology"/>
<dbReference type="GO" id="GO:0009699">
    <property type="term" value="P:phenylpropanoid biosynthetic process"/>
    <property type="evidence" value="ECO:0007669"/>
    <property type="project" value="UniProtKB-ARBA"/>
</dbReference>
<keyword evidence="6" id="KW-1185">Reference proteome</keyword>
<protein>
    <recommendedName>
        <fullName evidence="4">Dirigent protein</fullName>
    </recommendedName>
</protein>
<dbReference type="Pfam" id="PF03018">
    <property type="entry name" value="Dirigent"/>
    <property type="match status" value="1"/>
</dbReference>
<evidence type="ECO:0000256" key="4">
    <source>
        <dbReference type="RuleBase" id="RU363099"/>
    </source>
</evidence>
<comment type="similarity">
    <text evidence="1 4">Belongs to the plant dirigent protein family.</text>
</comment>
<keyword evidence="3 4" id="KW-0964">Secreted</keyword>
<reference evidence="5" key="1">
    <citation type="submission" date="2020-01" db="EMBL/GenBank/DDBJ databases">
        <title>Genome sequence of Kobresia littledalei, the first chromosome-level genome in the family Cyperaceae.</title>
        <authorList>
            <person name="Qu G."/>
        </authorList>
    </citation>
    <scope>NUCLEOTIDE SEQUENCE</scope>
    <source>
        <strain evidence="5">C.B.Clarke</strain>
        <tissue evidence="5">Leaf</tissue>
    </source>
</reference>
<dbReference type="AlphaFoldDB" id="A0A833QT38"/>
<dbReference type="PANTHER" id="PTHR21495">
    <property type="entry name" value="NUCLEOPORIN-RELATED"/>
    <property type="match status" value="1"/>
</dbReference>
<keyword evidence="4" id="KW-0732">Signal</keyword>
<comment type="subunit">
    <text evidence="2 4">Homodimer.</text>
</comment>
<feature type="signal peptide" evidence="4">
    <location>
        <begin position="1"/>
        <end position="18"/>
    </location>
</feature>
<keyword evidence="4" id="KW-0052">Apoplast</keyword>
<evidence type="ECO:0000256" key="1">
    <source>
        <dbReference type="ARBA" id="ARBA00010746"/>
    </source>
</evidence>
<feature type="chain" id="PRO_5033094255" description="Dirigent protein" evidence="4">
    <location>
        <begin position="19"/>
        <end position="166"/>
    </location>
</feature>
<dbReference type="InterPro" id="IPR004265">
    <property type="entry name" value="Dirigent"/>
</dbReference>